<feature type="domain" description="Apple" evidence="1">
    <location>
        <begin position="165"/>
        <end position="194"/>
    </location>
</feature>
<dbReference type="AlphaFoldDB" id="A0A150G8B8"/>
<feature type="domain" description="Apple" evidence="1">
    <location>
        <begin position="398"/>
        <end position="426"/>
    </location>
</feature>
<feature type="domain" description="Apple" evidence="1">
    <location>
        <begin position="563"/>
        <end position="589"/>
    </location>
</feature>
<reference evidence="3" key="1">
    <citation type="journal article" date="2016" name="Nat. Commun.">
        <title>The Gonium pectorale genome demonstrates co-option of cell cycle regulation during the evolution of multicellularity.</title>
        <authorList>
            <person name="Hanschen E.R."/>
            <person name="Marriage T.N."/>
            <person name="Ferris P.J."/>
            <person name="Hamaji T."/>
            <person name="Toyoda A."/>
            <person name="Fujiyama A."/>
            <person name="Neme R."/>
            <person name="Noguchi H."/>
            <person name="Minakuchi Y."/>
            <person name="Suzuki M."/>
            <person name="Kawai-Toyooka H."/>
            <person name="Smith D.R."/>
            <person name="Sparks H."/>
            <person name="Anderson J."/>
            <person name="Bakaric R."/>
            <person name="Luria V."/>
            <person name="Karger A."/>
            <person name="Kirschner M.W."/>
            <person name="Durand P.M."/>
            <person name="Michod R.E."/>
            <person name="Nozaki H."/>
            <person name="Olson B.J."/>
        </authorList>
    </citation>
    <scope>NUCLEOTIDE SEQUENCE [LARGE SCALE GENOMIC DNA]</scope>
    <source>
        <strain evidence="3">NIES-2863</strain>
    </source>
</reference>
<evidence type="ECO:0000259" key="1">
    <source>
        <dbReference type="Pfam" id="PF14295"/>
    </source>
</evidence>
<feature type="domain" description="Apple" evidence="1">
    <location>
        <begin position="487"/>
        <end position="508"/>
    </location>
</feature>
<protein>
    <recommendedName>
        <fullName evidence="1">Apple domain-containing protein</fullName>
    </recommendedName>
</protein>
<proteinExistence type="predicted"/>
<evidence type="ECO:0000313" key="3">
    <source>
        <dbReference type="Proteomes" id="UP000075714"/>
    </source>
</evidence>
<sequence>MCGCCIQFPGYDIEFGWDHWGDDIVRVANVAAAYANCTANPECAGFNTDGWTKYFATPTAAATTRKCIWRKSSTVCPIIAGYWMTPNLLRKAPFISNSTRRNVLGSSGASGLCNANKNCWAISSDGRYWGAVDTSYNETVPGMCWYDRIPSCLAFDGYTSFLDRDHFGDTLYGISATPADAAEACWADPNCGGFNGLGERKMYNNPTVNAVGVCFYRKNVTACPPLPGYTVSRGVLRQGTIINTASDVTHPVEGARVQCNDDSDCKGFGTDMTLLSEYTGAPIASATDCFYEKLPSPPPPPLRVADGNCLPGVWFAGDAVGSPITSATKEECRLACDRNPSCTFSIRMSDAEGTCYLRRNVFEGGNGDSYVEELVDQVCWRRNATGDYTADPNCIARIDMNGDDLTSYVGLDRAACQAACAVHPRCYLKASPFAGNAGVTTYMPTTIDQLCWKGPAPSPPPPPPPPVKVADGNCLPGVWFAGDAVGSPITSATKEECRLACDRNPSCTFSIRMSDAEGTCYLRSNVFEGGNGISVVTPLVDQVCWRRNATGDYTADPNCIARIDMNGDDLASYVGLDRAACKAACATHPRLAQH</sequence>
<gene>
    <name evidence="2" type="ORF">GPECTOR_47g383</name>
</gene>
<dbReference type="InterPro" id="IPR003609">
    <property type="entry name" value="Pan_app"/>
</dbReference>
<keyword evidence="3" id="KW-1185">Reference proteome</keyword>
<dbReference type="EMBL" id="LSYV01000048">
    <property type="protein sequence ID" value="KXZ46106.1"/>
    <property type="molecule type" value="Genomic_DNA"/>
</dbReference>
<name>A0A150G8B8_GONPE</name>
<dbReference type="Proteomes" id="UP000075714">
    <property type="component" value="Unassembled WGS sequence"/>
</dbReference>
<feature type="domain" description="Apple" evidence="1">
    <location>
        <begin position="322"/>
        <end position="343"/>
    </location>
</feature>
<organism evidence="2 3">
    <name type="scientific">Gonium pectorale</name>
    <name type="common">Green alga</name>
    <dbReference type="NCBI Taxonomy" id="33097"/>
    <lineage>
        <taxon>Eukaryota</taxon>
        <taxon>Viridiplantae</taxon>
        <taxon>Chlorophyta</taxon>
        <taxon>core chlorophytes</taxon>
        <taxon>Chlorophyceae</taxon>
        <taxon>CS clade</taxon>
        <taxon>Chlamydomonadales</taxon>
        <taxon>Volvocaceae</taxon>
        <taxon>Gonium</taxon>
    </lineage>
</organism>
<comment type="caution">
    <text evidence="2">The sequence shown here is derived from an EMBL/GenBank/DDBJ whole genome shotgun (WGS) entry which is preliminary data.</text>
</comment>
<accession>A0A150G8B8</accession>
<dbReference type="Pfam" id="PF14295">
    <property type="entry name" value="PAN_4"/>
    <property type="match status" value="5"/>
</dbReference>
<evidence type="ECO:0000313" key="2">
    <source>
        <dbReference type="EMBL" id="KXZ46106.1"/>
    </source>
</evidence>